<comment type="catalytic activity">
    <reaction evidence="10">
        <text>L-threonyl-[protein] + ATP = O-phospho-L-threonyl-[protein] + ADP + H(+)</text>
        <dbReference type="Rhea" id="RHEA:46608"/>
        <dbReference type="Rhea" id="RHEA-COMP:11060"/>
        <dbReference type="Rhea" id="RHEA-COMP:11605"/>
        <dbReference type="ChEBI" id="CHEBI:15378"/>
        <dbReference type="ChEBI" id="CHEBI:30013"/>
        <dbReference type="ChEBI" id="CHEBI:30616"/>
        <dbReference type="ChEBI" id="CHEBI:61977"/>
        <dbReference type="ChEBI" id="CHEBI:456216"/>
        <dbReference type="EC" id="2.7.11.1"/>
    </reaction>
</comment>
<evidence type="ECO:0000259" key="15">
    <source>
        <dbReference type="PROSITE" id="PS50032"/>
    </source>
</evidence>
<name>A0A8H4F307_MUCCL</name>
<feature type="compositionally biased region" description="Polar residues" evidence="13">
    <location>
        <begin position="69"/>
        <end position="83"/>
    </location>
</feature>
<dbReference type="InterPro" id="IPR001772">
    <property type="entry name" value="KA1_dom"/>
</dbReference>
<evidence type="ECO:0000256" key="11">
    <source>
        <dbReference type="ARBA" id="ARBA00048679"/>
    </source>
</evidence>
<sequence>MTSPPRSVHSTDGKPADDINERPASFIGDWTAATIDTHGERLVQGPDGNSILCDSPVPSEPPAYAGPDDSSSISPHTLTPQTSRETDKRPTTTTRRSASSSERAKPRRIIGNYTLINTLGSGSMGKVRLAVHNITGDKLAVKIVPRHMHAKDKQQQQHTSKKKDKDEHREIRTIREASIMLLLHHPFIASLKEMLILDPYYYLFMEYVNGGQLLDYIISHGKLKEKQARRFGRQILSALDYCHRNSIVHRDLKIENILISQAGNIKIIDFGLSNLFSPRSSLSTFCGSLYFAAPELLNAKAYTGPEVDVWSFGVVLYVLVCGKVPFDDQNMPALHEKIKRGVVDYPSHLSTDCKSVLSRMLVTNPAHRATVSEIMIHPWMNKGYDGPIDNYLPDRIPLSLPIDMEVVRGMTGFEFGTEIDIRDKLQDIITSEEYQKAAKTLMERTAQAHRNQRQGHLSSRFSPPHLGKKALTLPNDDPQSIPAAYHPLISIYYLVKERMEREKRMSAAAVAAASENSDLDSPRSTSTTSKTSLRMPDIALPETVHPTASVPFEQSLFGDPDMFSPTAVSTGVAYGKKGKTQIRVDQEGHLIDNDKLHLIENGLSRLFSRSSSNGHGGRHSVQSDSGDEEIYDLNRTFSHESSSNNHRVLRRLSHALSRKTSTDRSGGGGDMSAATTTASTRSRKSSVHGGHPVVVSSTSTPIQIPSRESNTGHVTKSYAAAPKFPNSLFSPPKQQRNATAAASENSDLGLSRHVYDHLYNENNNPLQQHNHEQAFPTSAHTTTTTTKVPQKGTADENIKPVFLKGLFSVTTTSTKHPSVIRADLIRVLERIGVKWRESKGRFECVHMPSIDLNRVVDTTNNNSSSLEDQAMQGHPSFSSEDHTTSNTTTTTTTPVVPLPDLVVRFEIYIVKVPWLLGMHGLQFRRVGGDPWQYKNMCSKILAELKL</sequence>
<evidence type="ECO:0000256" key="12">
    <source>
        <dbReference type="PROSITE-ProRule" id="PRU10141"/>
    </source>
</evidence>
<dbReference type="InterPro" id="IPR000719">
    <property type="entry name" value="Prot_kinase_dom"/>
</dbReference>
<dbReference type="PROSITE" id="PS00107">
    <property type="entry name" value="PROTEIN_KINASE_ATP"/>
    <property type="match status" value="1"/>
</dbReference>
<reference evidence="16 17" key="1">
    <citation type="submission" date="2019-09" db="EMBL/GenBank/DDBJ databases">
        <authorList>
            <consortium name="DOE Joint Genome Institute"/>
            <person name="Mondo S.J."/>
            <person name="Navarro-Mendoza M.I."/>
            <person name="Perez-Arques C."/>
            <person name="Panchal S."/>
            <person name="Nicolas F.E."/>
            <person name="Ganguly P."/>
            <person name="Pangilinan J."/>
            <person name="Grigoriev I."/>
            <person name="Heitman J."/>
            <person name="Sanya K."/>
            <person name="Garre V."/>
        </authorList>
    </citation>
    <scope>NUCLEOTIDE SEQUENCE [LARGE SCALE GENOMIC DNA]</scope>
    <source>
        <strain evidence="16 17">MU402</strain>
    </source>
</reference>
<feature type="compositionally biased region" description="Low complexity" evidence="13">
    <location>
        <begin position="91"/>
        <end position="101"/>
    </location>
</feature>
<feature type="compositionally biased region" description="Polar residues" evidence="13">
    <location>
        <begin position="702"/>
        <end position="714"/>
    </location>
</feature>
<dbReference type="SUPFAM" id="SSF56112">
    <property type="entry name" value="Protein kinase-like (PK-like)"/>
    <property type="match status" value="1"/>
</dbReference>
<gene>
    <name evidence="16" type="ORF">FB192DRAFT_1324365</name>
</gene>
<dbReference type="FunFam" id="1.10.510.10:FF:001222">
    <property type="entry name" value="Serine/threonine-protein kinase ppk25"/>
    <property type="match status" value="1"/>
</dbReference>
<comment type="catalytic activity">
    <reaction evidence="11">
        <text>L-seryl-[protein] + ATP = O-phospho-L-seryl-[protein] + ADP + H(+)</text>
        <dbReference type="Rhea" id="RHEA:17989"/>
        <dbReference type="Rhea" id="RHEA-COMP:9863"/>
        <dbReference type="Rhea" id="RHEA-COMP:11604"/>
        <dbReference type="ChEBI" id="CHEBI:15378"/>
        <dbReference type="ChEBI" id="CHEBI:29999"/>
        <dbReference type="ChEBI" id="CHEBI:30616"/>
        <dbReference type="ChEBI" id="CHEBI:83421"/>
        <dbReference type="ChEBI" id="CHEBI:456216"/>
        <dbReference type="EC" id="2.7.11.1"/>
    </reaction>
</comment>
<dbReference type="InterPro" id="IPR017441">
    <property type="entry name" value="Protein_kinase_ATP_BS"/>
</dbReference>
<dbReference type="Gene3D" id="1.10.510.10">
    <property type="entry name" value="Transferase(Phosphotransferase) domain 1"/>
    <property type="match status" value="1"/>
</dbReference>
<evidence type="ECO:0000256" key="3">
    <source>
        <dbReference type="ARBA" id="ARBA00012513"/>
    </source>
</evidence>
<feature type="domain" description="KA1" evidence="15">
    <location>
        <begin position="896"/>
        <end position="946"/>
    </location>
</feature>
<feature type="compositionally biased region" description="Basic and acidic residues" evidence="13">
    <location>
        <begin position="9"/>
        <end position="21"/>
    </location>
</feature>
<evidence type="ECO:0000313" key="17">
    <source>
        <dbReference type="Proteomes" id="UP000469890"/>
    </source>
</evidence>
<dbReference type="AlphaFoldDB" id="A0A8H4F307"/>
<feature type="region of interest" description="Disordered" evidence="13">
    <location>
        <begin position="1"/>
        <end position="25"/>
    </location>
</feature>
<accession>A0A8H4F307</accession>
<evidence type="ECO:0000256" key="5">
    <source>
        <dbReference type="ARBA" id="ARBA00022527"/>
    </source>
</evidence>
<dbReference type="InterPro" id="IPR008271">
    <property type="entry name" value="Ser/Thr_kinase_AS"/>
</dbReference>
<evidence type="ECO:0000259" key="14">
    <source>
        <dbReference type="PROSITE" id="PS50011"/>
    </source>
</evidence>
<comment type="subcellular location">
    <subcellularLocation>
        <location evidence="1">Cytoplasm</location>
    </subcellularLocation>
</comment>
<feature type="domain" description="Protein kinase" evidence="14">
    <location>
        <begin position="113"/>
        <end position="380"/>
    </location>
</feature>
<dbReference type="PANTHER" id="PTHR24346:SF82">
    <property type="entry name" value="KP78A-RELATED"/>
    <property type="match status" value="1"/>
</dbReference>
<dbReference type="EC" id="2.7.11.1" evidence="3"/>
<feature type="region of interest" description="Disordered" evidence="13">
    <location>
        <begin position="656"/>
        <end position="745"/>
    </location>
</feature>
<dbReference type="CDD" id="cd12121">
    <property type="entry name" value="MARK_C_like"/>
    <property type="match status" value="1"/>
</dbReference>
<evidence type="ECO:0000256" key="4">
    <source>
        <dbReference type="ARBA" id="ARBA00022490"/>
    </source>
</evidence>
<organism evidence="16 17">
    <name type="scientific">Mucor circinelloides f. lusitanicus</name>
    <name type="common">Mucor racemosus var. lusitanicus</name>
    <dbReference type="NCBI Taxonomy" id="29924"/>
    <lineage>
        <taxon>Eukaryota</taxon>
        <taxon>Fungi</taxon>
        <taxon>Fungi incertae sedis</taxon>
        <taxon>Mucoromycota</taxon>
        <taxon>Mucoromycotina</taxon>
        <taxon>Mucoromycetes</taxon>
        <taxon>Mucorales</taxon>
        <taxon>Mucorineae</taxon>
        <taxon>Mucoraceae</taxon>
        <taxon>Mucor</taxon>
    </lineage>
</organism>
<dbReference type="InterPro" id="IPR028375">
    <property type="entry name" value="KA1/Ssp2_C"/>
</dbReference>
<feature type="compositionally biased region" description="Low complexity" evidence="13">
    <location>
        <begin position="687"/>
        <end position="701"/>
    </location>
</feature>
<evidence type="ECO:0000256" key="2">
    <source>
        <dbReference type="ARBA" id="ARBA00010791"/>
    </source>
</evidence>
<dbReference type="InterPro" id="IPR011009">
    <property type="entry name" value="Kinase-like_dom_sf"/>
</dbReference>
<comment type="caution">
    <text evidence="16">The sequence shown here is derived from an EMBL/GenBank/DDBJ whole genome shotgun (WGS) entry which is preliminary data.</text>
</comment>
<dbReference type="SUPFAM" id="SSF103243">
    <property type="entry name" value="KA1-like"/>
    <property type="match status" value="1"/>
</dbReference>
<dbReference type="Proteomes" id="UP000469890">
    <property type="component" value="Unassembled WGS sequence"/>
</dbReference>
<dbReference type="GO" id="GO:0000226">
    <property type="term" value="P:microtubule cytoskeleton organization"/>
    <property type="evidence" value="ECO:0007669"/>
    <property type="project" value="TreeGrafter"/>
</dbReference>
<feature type="region of interest" description="Disordered" evidence="13">
    <location>
        <begin position="148"/>
        <end position="168"/>
    </location>
</feature>
<evidence type="ECO:0000256" key="6">
    <source>
        <dbReference type="ARBA" id="ARBA00022679"/>
    </source>
</evidence>
<keyword evidence="9 12" id="KW-0067">ATP-binding</keyword>
<feature type="region of interest" description="Disordered" evidence="13">
    <location>
        <begin position="607"/>
        <end position="627"/>
    </location>
</feature>
<evidence type="ECO:0000256" key="10">
    <source>
        <dbReference type="ARBA" id="ARBA00047899"/>
    </source>
</evidence>
<dbReference type="GO" id="GO:0004674">
    <property type="term" value="F:protein serine/threonine kinase activity"/>
    <property type="evidence" value="ECO:0007669"/>
    <property type="project" value="UniProtKB-KW"/>
</dbReference>
<dbReference type="PROSITE" id="PS50011">
    <property type="entry name" value="PROTEIN_KINASE_DOM"/>
    <property type="match status" value="1"/>
</dbReference>
<feature type="compositionally biased region" description="Polar residues" evidence="13">
    <location>
        <begin position="727"/>
        <end position="745"/>
    </location>
</feature>
<dbReference type="PANTHER" id="PTHR24346">
    <property type="entry name" value="MAP/MICROTUBULE AFFINITY-REGULATING KINASE"/>
    <property type="match status" value="1"/>
</dbReference>
<evidence type="ECO:0000256" key="7">
    <source>
        <dbReference type="ARBA" id="ARBA00022741"/>
    </source>
</evidence>
<dbReference type="Pfam" id="PF02149">
    <property type="entry name" value="KA1"/>
    <property type="match status" value="1"/>
</dbReference>
<feature type="region of interest" description="Disordered" evidence="13">
    <location>
        <begin position="37"/>
        <end position="106"/>
    </location>
</feature>
<feature type="binding site" evidence="12">
    <location>
        <position position="142"/>
    </location>
    <ligand>
        <name>ATP</name>
        <dbReference type="ChEBI" id="CHEBI:30616"/>
    </ligand>
</feature>
<feature type="region of interest" description="Disordered" evidence="13">
    <location>
        <begin position="858"/>
        <end position="893"/>
    </location>
</feature>
<keyword evidence="8" id="KW-0418">Kinase</keyword>
<proteinExistence type="inferred from homology"/>
<comment type="similarity">
    <text evidence="2">Belongs to the protein kinase superfamily. CAMK Ser/Thr protein kinase family. NIM1 subfamily.</text>
</comment>
<dbReference type="PROSITE" id="PS50032">
    <property type="entry name" value="KA1"/>
    <property type="match status" value="1"/>
</dbReference>
<dbReference type="EMBL" id="JAAECE010000003">
    <property type="protein sequence ID" value="KAF1804196.1"/>
    <property type="molecule type" value="Genomic_DNA"/>
</dbReference>
<dbReference type="Gene3D" id="3.30.310.80">
    <property type="entry name" value="Kinase associated domain 1, KA1"/>
    <property type="match status" value="1"/>
</dbReference>
<protein>
    <recommendedName>
        <fullName evidence="3">non-specific serine/threonine protein kinase</fullName>
        <ecNumber evidence="3">2.7.11.1</ecNumber>
    </recommendedName>
</protein>
<feature type="compositionally biased region" description="Low complexity" evidence="13">
    <location>
        <begin position="884"/>
        <end position="893"/>
    </location>
</feature>
<dbReference type="SMART" id="SM00220">
    <property type="entry name" value="S_TKc"/>
    <property type="match status" value="1"/>
</dbReference>
<dbReference type="Pfam" id="PF00069">
    <property type="entry name" value="Pkinase"/>
    <property type="match status" value="1"/>
</dbReference>
<keyword evidence="6" id="KW-0808">Transferase</keyword>
<dbReference type="GO" id="GO:0035556">
    <property type="term" value="P:intracellular signal transduction"/>
    <property type="evidence" value="ECO:0007669"/>
    <property type="project" value="TreeGrafter"/>
</dbReference>
<evidence type="ECO:0000256" key="13">
    <source>
        <dbReference type="SAM" id="MobiDB-lite"/>
    </source>
</evidence>
<feature type="compositionally biased region" description="Polar residues" evidence="13">
    <location>
        <begin position="858"/>
        <end position="867"/>
    </location>
</feature>
<dbReference type="PROSITE" id="PS00108">
    <property type="entry name" value="PROTEIN_KINASE_ST"/>
    <property type="match status" value="1"/>
</dbReference>
<dbReference type="GO" id="GO:0005737">
    <property type="term" value="C:cytoplasm"/>
    <property type="evidence" value="ECO:0007669"/>
    <property type="project" value="UniProtKB-SubCell"/>
</dbReference>
<dbReference type="CDD" id="cd14077">
    <property type="entry name" value="STKc_Kin1_2"/>
    <property type="match status" value="1"/>
</dbReference>
<evidence type="ECO:0000256" key="8">
    <source>
        <dbReference type="ARBA" id="ARBA00022777"/>
    </source>
</evidence>
<evidence type="ECO:0000256" key="9">
    <source>
        <dbReference type="ARBA" id="ARBA00022840"/>
    </source>
</evidence>
<evidence type="ECO:0000256" key="1">
    <source>
        <dbReference type="ARBA" id="ARBA00004496"/>
    </source>
</evidence>
<feature type="region of interest" description="Disordered" evidence="13">
    <location>
        <begin position="512"/>
        <end position="531"/>
    </location>
</feature>
<keyword evidence="4" id="KW-0963">Cytoplasm</keyword>
<keyword evidence="7 12" id="KW-0547">Nucleotide-binding</keyword>
<keyword evidence="5" id="KW-0723">Serine/threonine-protein kinase</keyword>
<evidence type="ECO:0000313" key="16">
    <source>
        <dbReference type="EMBL" id="KAF1804196.1"/>
    </source>
</evidence>
<dbReference type="GO" id="GO:0005524">
    <property type="term" value="F:ATP binding"/>
    <property type="evidence" value="ECO:0007669"/>
    <property type="project" value="UniProtKB-UniRule"/>
</dbReference>